<dbReference type="Pfam" id="PF05373">
    <property type="entry name" value="Pro_3_hydrox_C"/>
    <property type="match status" value="1"/>
</dbReference>
<dbReference type="InterPro" id="IPR008035">
    <property type="entry name" value="Pro_3_hydrox_C"/>
</dbReference>
<reference evidence="3 4" key="1">
    <citation type="submission" date="2015-02" db="EMBL/GenBank/DDBJ databases">
        <title>Evolution of B. cereus sensu lato: Distribution, horizontal transfer and duplication of chromosomal virulence genes.</title>
        <authorList>
            <person name="Boehm M.-E."/>
            <person name="Huptas C."/>
            <person name="Krey V.M."/>
            <person name="Scherer S."/>
        </authorList>
    </citation>
    <scope>NUCLEOTIDE SEQUENCE [LARGE SCALE GENOMIC DNA]</scope>
    <source>
        <strain evidence="3 4">#17</strain>
    </source>
</reference>
<dbReference type="Gene3D" id="2.60.120.330">
    <property type="entry name" value="B-lactam Antibiotic, Isopenicillin N Synthase, Chain"/>
    <property type="match status" value="1"/>
</dbReference>
<dbReference type="EMBL" id="JYFW01000044">
    <property type="protein sequence ID" value="KMP12970.1"/>
    <property type="molecule type" value="Genomic_DNA"/>
</dbReference>
<dbReference type="InterPro" id="IPR007803">
    <property type="entry name" value="Asp/Arg/Pro-Hydrxlase"/>
</dbReference>
<proteinExistence type="predicted"/>
<feature type="domain" description="L-proline 3-hydroxylase C-terminal" evidence="2">
    <location>
        <begin position="184"/>
        <end position="283"/>
    </location>
</feature>
<name>A0A0J6YYH0_BACCE</name>
<evidence type="ECO:0000259" key="2">
    <source>
        <dbReference type="Pfam" id="PF05373"/>
    </source>
</evidence>
<dbReference type="SUPFAM" id="SSF51197">
    <property type="entry name" value="Clavaminate synthase-like"/>
    <property type="match status" value="1"/>
</dbReference>
<evidence type="ECO:0000313" key="3">
    <source>
        <dbReference type="EMBL" id="KMP12970.1"/>
    </source>
</evidence>
<evidence type="ECO:0000259" key="1">
    <source>
        <dbReference type="Pfam" id="PF05118"/>
    </source>
</evidence>
<dbReference type="InterPro" id="IPR027443">
    <property type="entry name" value="IPNS-like_sf"/>
</dbReference>
<organism evidence="3 4">
    <name type="scientific">Bacillus cereus</name>
    <dbReference type="NCBI Taxonomy" id="1396"/>
    <lineage>
        <taxon>Bacteria</taxon>
        <taxon>Bacillati</taxon>
        <taxon>Bacillota</taxon>
        <taxon>Bacilli</taxon>
        <taxon>Bacillales</taxon>
        <taxon>Bacillaceae</taxon>
        <taxon>Bacillus</taxon>
        <taxon>Bacillus cereus group</taxon>
    </lineage>
</organism>
<feature type="domain" description="Aspartyl/asparaginy/proline hydroxylase" evidence="1">
    <location>
        <begin position="31"/>
        <end position="174"/>
    </location>
</feature>
<protein>
    <submittedName>
        <fullName evidence="3">Proline hydroxylase</fullName>
    </submittedName>
</protein>
<dbReference type="InterPro" id="IPR037037">
    <property type="entry name" value="Pro_3_hydrox_C_sf"/>
</dbReference>
<accession>A0A0J6YYH0</accession>
<dbReference type="Gene3D" id="1.10.1720.10">
    <property type="entry name" value="L-proline 3-hydroxylase, C-terminal domain"/>
    <property type="match status" value="1"/>
</dbReference>
<dbReference type="RefSeq" id="WP_000179384.1">
    <property type="nucleotide sequence ID" value="NZ_AP022908.1"/>
</dbReference>
<dbReference type="GO" id="GO:0016706">
    <property type="term" value="F:2-oxoglutarate-dependent dioxygenase activity"/>
    <property type="evidence" value="ECO:0007669"/>
    <property type="project" value="InterPro"/>
</dbReference>
<gene>
    <name evidence="3" type="ORF">TQ94_29370</name>
</gene>
<comment type="caution">
    <text evidence="3">The sequence shown here is derived from an EMBL/GenBank/DDBJ whole genome shotgun (WGS) entry which is preliminary data.</text>
</comment>
<dbReference type="SMR" id="A0A0J6YYH0"/>
<dbReference type="Proteomes" id="UP000036243">
    <property type="component" value="Unassembled WGS sequence"/>
</dbReference>
<evidence type="ECO:0000313" key="4">
    <source>
        <dbReference type="Proteomes" id="UP000036243"/>
    </source>
</evidence>
<dbReference type="Pfam" id="PF05118">
    <property type="entry name" value="Asp_Arg_Hydrox"/>
    <property type="match status" value="1"/>
</dbReference>
<sequence length="296" mass="35107">MASYIIGKLNLNEELLKKDLATIANFPVIPEEYDEFSSGYWMNNSLWNASNDKNDTMYRDFDHAAQQTEYGKQLPYINSLLEEYFTFDNLKMVRTRNLVDAMVIPHRDFVEFSHSTKQRFRVFLALEDNEKAFHSDEEAVFRIRKGEIWFLDAAIGHAAANFSKDSRVFLCLDYVFDCDFDPSDIFKDKKTYNRDLERFIVQRDKLDETFEEELITSLSKVISRINFRDVVFFLSKIHFEKDIPVAKCYDWLDQIAERSGDQAIIQKAKHLREYIIEHRNLGERFSMDNWKEEVTV</sequence>
<dbReference type="AlphaFoldDB" id="A0A0J6YYH0"/>